<gene>
    <name evidence="14" type="ORF">METZ01_LOCUS204557</name>
</gene>
<evidence type="ECO:0000256" key="7">
    <source>
        <dbReference type="ARBA" id="ARBA00022676"/>
    </source>
</evidence>
<dbReference type="NCBIfam" id="TIGR00078">
    <property type="entry name" value="nadC"/>
    <property type="match status" value="1"/>
</dbReference>
<accession>A0A382EP11</accession>
<comment type="pathway">
    <text evidence="2">Cofactor biosynthesis; NAD(+) biosynthesis; nicotinate D-ribonucleotide from quinolinate: step 1/1.</text>
</comment>
<reference evidence="14" key="1">
    <citation type="submission" date="2018-05" db="EMBL/GenBank/DDBJ databases">
        <authorList>
            <person name="Lanie J.A."/>
            <person name="Ng W.-L."/>
            <person name="Kazmierczak K.M."/>
            <person name="Andrzejewski T.M."/>
            <person name="Davidsen T.M."/>
            <person name="Wayne K.J."/>
            <person name="Tettelin H."/>
            <person name="Glass J.I."/>
            <person name="Rusch D."/>
            <person name="Podicherti R."/>
            <person name="Tsui H.-C.T."/>
            <person name="Winkler M.E."/>
        </authorList>
    </citation>
    <scope>NUCLEOTIDE SEQUENCE</scope>
</reference>
<evidence type="ECO:0000256" key="9">
    <source>
        <dbReference type="ARBA" id="ARBA00033102"/>
    </source>
</evidence>
<dbReference type="GO" id="GO:0009435">
    <property type="term" value="P:NAD+ biosynthetic process"/>
    <property type="evidence" value="ECO:0007669"/>
    <property type="project" value="UniProtKB-UniPathway"/>
</dbReference>
<dbReference type="GO" id="GO:0005737">
    <property type="term" value="C:cytoplasm"/>
    <property type="evidence" value="ECO:0007669"/>
    <property type="project" value="TreeGrafter"/>
</dbReference>
<feature type="domain" description="Quinolinate phosphoribosyl transferase C-terminal" evidence="12">
    <location>
        <begin position="127"/>
        <end position="296"/>
    </location>
</feature>
<dbReference type="PIRSF" id="PIRSF006250">
    <property type="entry name" value="NadC_ModD"/>
    <property type="match status" value="1"/>
</dbReference>
<comment type="function">
    <text evidence="1">Involved in the catabolism of quinolinic acid (QA).</text>
</comment>
<evidence type="ECO:0000256" key="2">
    <source>
        <dbReference type="ARBA" id="ARBA00004893"/>
    </source>
</evidence>
<evidence type="ECO:0000256" key="5">
    <source>
        <dbReference type="ARBA" id="ARBA00011944"/>
    </source>
</evidence>
<dbReference type="PANTHER" id="PTHR32179:SF3">
    <property type="entry name" value="NICOTINATE-NUCLEOTIDE PYROPHOSPHORYLASE [CARBOXYLATING]"/>
    <property type="match status" value="1"/>
</dbReference>
<name>A0A382EP11_9ZZZZ</name>
<evidence type="ECO:0000256" key="4">
    <source>
        <dbReference type="ARBA" id="ARBA00011218"/>
    </source>
</evidence>
<dbReference type="CDD" id="cd01572">
    <property type="entry name" value="QPRTase"/>
    <property type="match status" value="1"/>
</dbReference>
<keyword evidence="8" id="KW-0808">Transferase</keyword>
<dbReference type="GO" id="GO:0034213">
    <property type="term" value="P:quinolinate catabolic process"/>
    <property type="evidence" value="ECO:0007669"/>
    <property type="project" value="TreeGrafter"/>
</dbReference>
<dbReference type="GO" id="GO:0004514">
    <property type="term" value="F:nicotinate-nucleotide diphosphorylase (carboxylating) activity"/>
    <property type="evidence" value="ECO:0007669"/>
    <property type="project" value="UniProtKB-EC"/>
</dbReference>
<keyword evidence="7" id="KW-0328">Glycosyltransferase</keyword>
<keyword evidence="6" id="KW-0662">Pyridine nucleotide biosynthesis</keyword>
<proteinExistence type="inferred from homology"/>
<evidence type="ECO:0000259" key="12">
    <source>
        <dbReference type="Pfam" id="PF01729"/>
    </source>
</evidence>
<dbReference type="EC" id="2.4.2.19" evidence="5"/>
<dbReference type="InterPro" id="IPR022412">
    <property type="entry name" value="Quinolinate_PRibosylTrfase_N"/>
</dbReference>
<dbReference type="InterPro" id="IPR027277">
    <property type="entry name" value="NadC/ModD"/>
</dbReference>
<dbReference type="Gene3D" id="3.90.1170.20">
    <property type="entry name" value="Quinolinate phosphoribosyl transferase, N-terminal domain"/>
    <property type="match status" value="1"/>
</dbReference>
<dbReference type="SUPFAM" id="SSF54675">
    <property type="entry name" value="Nicotinate/Quinolinate PRTase N-terminal domain-like"/>
    <property type="match status" value="1"/>
</dbReference>
<evidence type="ECO:0000259" key="13">
    <source>
        <dbReference type="Pfam" id="PF02749"/>
    </source>
</evidence>
<dbReference type="InterPro" id="IPR037128">
    <property type="entry name" value="Quinolinate_PRibosylTase_N_sf"/>
</dbReference>
<dbReference type="FunFam" id="3.90.1170.20:FF:000001">
    <property type="entry name" value="Nicotinate-nucleotide diphosphorylase (Carboxylating)"/>
    <property type="match status" value="1"/>
</dbReference>
<dbReference type="InterPro" id="IPR036068">
    <property type="entry name" value="Nicotinate_pribotase-like_C"/>
</dbReference>
<comment type="similarity">
    <text evidence="3">Belongs to the NadC/ModD family.</text>
</comment>
<dbReference type="PANTHER" id="PTHR32179">
    <property type="entry name" value="NICOTINATE-NUCLEOTIDE PYROPHOSPHORYLASE [CARBOXYLATING]"/>
    <property type="match status" value="1"/>
</dbReference>
<evidence type="ECO:0000256" key="3">
    <source>
        <dbReference type="ARBA" id="ARBA00009400"/>
    </source>
</evidence>
<protein>
    <recommendedName>
        <fullName evidence="11">Probable nicotinate-nucleotide pyrophosphorylase [carboxylating]</fullName>
        <ecNumber evidence="5">2.4.2.19</ecNumber>
    </recommendedName>
    <alternativeName>
        <fullName evidence="9">Quinolinate phosphoribosyltransferase [decarboxylating]</fullName>
    </alternativeName>
</protein>
<dbReference type="Pfam" id="PF02749">
    <property type="entry name" value="QRPTase_N"/>
    <property type="match status" value="1"/>
</dbReference>
<evidence type="ECO:0000256" key="10">
    <source>
        <dbReference type="ARBA" id="ARBA00047445"/>
    </source>
</evidence>
<organism evidence="14">
    <name type="scientific">marine metagenome</name>
    <dbReference type="NCBI Taxonomy" id="408172"/>
    <lineage>
        <taxon>unclassified sequences</taxon>
        <taxon>metagenomes</taxon>
        <taxon>ecological metagenomes</taxon>
    </lineage>
</organism>
<evidence type="ECO:0000313" key="14">
    <source>
        <dbReference type="EMBL" id="SVB51703.1"/>
    </source>
</evidence>
<dbReference type="AlphaFoldDB" id="A0A382EP11"/>
<evidence type="ECO:0000256" key="1">
    <source>
        <dbReference type="ARBA" id="ARBA00003237"/>
    </source>
</evidence>
<dbReference type="FunFam" id="3.20.20.70:FF:000030">
    <property type="entry name" value="Nicotinate-nucleotide pyrophosphorylase, carboxylating"/>
    <property type="match status" value="1"/>
</dbReference>
<sequence>MAAPGSGGRLEAVNTSVDPASPDVEDVVRRALAEDLAPLGDLSAALVPPDCRATGAIVARRSGVLAGTPCASEVFRQVDPSVDVAWRIGEGDRLEPGSVIAIVEGPLASILTAERTALNFLSHLSGIASLVARWVDAAAGGASIWDTRKTTPGLRMLEKAAVRAGGGHNHRTSLSDRVMLKDNHLLGTDITSAIARSRGLWPDRIVHVECDTIEQVSEALSAGADALLLDNMEPEVVREAVGIARSFGEEGGKVPLLEASGGITLETVADYAATGVDCVSSGSLTQAAPALDMGLDLDRVDP</sequence>
<dbReference type="InterPro" id="IPR013785">
    <property type="entry name" value="Aldolase_TIM"/>
</dbReference>
<dbReference type="Pfam" id="PF01729">
    <property type="entry name" value="QRPTase_C"/>
    <property type="match status" value="1"/>
</dbReference>
<comment type="catalytic activity">
    <reaction evidence="10">
        <text>nicotinate beta-D-ribonucleotide + CO2 + diphosphate = quinolinate + 5-phospho-alpha-D-ribose 1-diphosphate + 2 H(+)</text>
        <dbReference type="Rhea" id="RHEA:12733"/>
        <dbReference type="ChEBI" id="CHEBI:15378"/>
        <dbReference type="ChEBI" id="CHEBI:16526"/>
        <dbReference type="ChEBI" id="CHEBI:29959"/>
        <dbReference type="ChEBI" id="CHEBI:33019"/>
        <dbReference type="ChEBI" id="CHEBI:57502"/>
        <dbReference type="ChEBI" id="CHEBI:58017"/>
        <dbReference type="EC" id="2.4.2.19"/>
    </reaction>
</comment>
<dbReference type="Gene3D" id="3.20.20.70">
    <property type="entry name" value="Aldolase class I"/>
    <property type="match status" value="1"/>
</dbReference>
<evidence type="ECO:0000256" key="8">
    <source>
        <dbReference type="ARBA" id="ARBA00022679"/>
    </source>
</evidence>
<dbReference type="SUPFAM" id="SSF51690">
    <property type="entry name" value="Nicotinate/Quinolinate PRTase C-terminal domain-like"/>
    <property type="match status" value="1"/>
</dbReference>
<dbReference type="UniPathway" id="UPA00253">
    <property type="reaction ID" value="UER00331"/>
</dbReference>
<evidence type="ECO:0000256" key="11">
    <source>
        <dbReference type="ARBA" id="ARBA00069173"/>
    </source>
</evidence>
<comment type="subunit">
    <text evidence="4">Hexamer formed by 3 homodimers.</text>
</comment>
<feature type="domain" description="Quinolinate phosphoribosyl transferase N-terminal" evidence="13">
    <location>
        <begin position="44"/>
        <end position="125"/>
    </location>
</feature>
<dbReference type="InterPro" id="IPR002638">
    <property type="entry name" value="Quinolinate_PRibosylTrfase_C"/>
</dbReference>
<dbReference type="EMBL" id="UINC01045215">
    <property type="protein sequence ID" value="SVB51703.1"/>
    <property type="molecule type" value="Genomic_DNA"/>
</dbReference>
<evidence type="ECO:0000256" key="6">
    <source>
        <dbReference type="ARBA" id="ARBA00022642"/>
    </source>
</evidence>
<dbReference type="InterPro" id="IPR004393">
    <property type="entry name" value="NadC"/>
</dbReference>